<dbReference type="WBParaSite" id="GPLIN_001627000">
    <property type="protein sequence ID" value="GPLIN_001627000"/>
    <property type="gene ID" value="GPLIN_001627000"/>
</dbReference>
<protein>
    <submittedName>
        <fullName evidence="2">Big_5 domain-containing protein</fullName>
    </submittedName>
</protein>
<dbReference type="AlphaFoldDB" id="A0A183CTR2"/>
<proteinExistence type="predicted"/>
<dbReference type="Proteomes" id="UP000050741">
    <property type="component" value="Unassembled WGS sequence"/>
</dbReference>
<reference evidence="2" key="2">
    <citation type="submission" date="2016-06" db="UniProtKB">
        <authorList>
            <consortium name="WormBaseParasite"/>
        </authorList>
    </citation>
    <scope>IDENTIFICATION</scope>
</reference>
<name>A0A183CTR2_GLOPA</name>
<keyword evidence="1" id="KW-1185">Reference proteome</keyword>
<sequence>EKLEVTANSRGQILKSGEYPTNSIFYVPPISLPEGPVNVGDTWTMQASWLSLEEMVPFQIDMVSILKNVWTCGDDRCAEVEVSAQVDVQGPVNQNMAFRSVWQGKMYFALNAGTVVWSRVDSEESLTTANGLSKPACEALPPSKDTVTLAPTAASVAR</sequence>
<evidence type="ECO:0000313" key="1">
    <source>
        <dbReference type="Proteomes" id="UP000050741"/>
    </source>
</evidence>
<accession>A0A183CTR2</accession>
<evidence type="ECO:0000313" key="2">
    <source>
        <dbReference type="WBParaSite" id="GPLIN_001627000"/>
    </source>
</evidence>
<organism evidence="1 2">
    <name type="scientific">Globodera pallida</name>
    <name type="common">Potato cyst nematode worm</name>
    <name type="synonym">Heterodera pallida</name>
    <dbReference type="NCBI Taxonomy" id="36090"/>
    <lineage>
        <taxon>Eukaryota</taxon>
        <taxon>Metazoa</taxon>
        <taxon>Ecdysozoa</taxon>
        <taxon>Nematoda</taxon>
        <taxon>Chromadorea</taxon>
        <taxon>Rhabditida</taxon>
        <taxon>Tylenchina</taxon>
        <taxon>Tylenchomorpha</taxon>
        <taxon>Tylenchoidea</taxon>
        <taxon>Heteroderidae</taxon>
        <taxon>Heteroderinae</taxon>
        <taxon>Globodera</taxon>
    </lineage>
</organism>
<reference evidence="1" key="1">
    <citation type="submission" date="2014-05" db="EMBL/GenBank/DDBJ databases">
        <title>The genome and life-stage specific transcriptomes of Globodera pallida elucidate key aspects of plant parasitism by a cyst nematode.</title>
        <authorList>
            <person name="Cotton J.A."/>
            <person name="Lilley C.J."/>
            <person name="Jones L.M."/>
            <person name="Kikuchi T."/>
            <person name="Reid A.J."/>
            <person name="Thorpe P."/>
            <person name="Tsai I.J."/>
            <person name="Beasley H."/>
            <person name="Blok V."/>
            <person name="Cock P.J.A."/>
            <person name="Van den Akker S.E."/>
            <person name="Holroyd N."/>
            <person name="Hunt M."/>
            <person name="Mantelin S."/>
            <person name="Naghra H."/>
            <person name="Pain A."/>
            <person name="Palomares-Rius J.E."/>
            <person name="Zarowiecki M."/>
            <person name="Berriman M."/>
            <person name="Jones J.T."/>
            <person name="Urwin P.E."/>
        </authorList>
    </citation>
    <scope>NUCLEOTIDE SEQUENCE [LARGE SCALE GENOMIC DNA]</scope>
    <source>
        <strain evidence="1">Lindley</strain>
    </source>
</reference>